<feature type="domain" description="Flagellar assembly protein T middle" evidence="3">
    <location>
        <begin position="111"/>
        <end position="257"/>
    </location>
</feature>
<dbReference type="Gene3D" id="3.30.1660.40">
    <property type="entry name" value="FlgT, N-terminal domain"/>
    <property type="match status" value="1"/>
</dbReference>
<feature type="chain" id="PRO_5045707768" description="Flagellar assembly protein T, C-terminal domain" evidence="1">
    <location>
        <begin position="20"/>
        <end position="375"/>
    </location>
</feature>
<dbReference type="Pfam" id="PF16548">
    <property type="entry name" value="FlgT_N"/>
    <property type="match status" value="1"/>
</dbReference>
<dbReference type="Gene3D" id="2.40.10.410">
    <property type="entry name" value="FlgT, C-terminal domain"/>
    <property type="match status" value="1"/>
</dbReference>
<dbReference type="Pfam" id="PF16538">
    <property type="entry name" value="FlgT_C"/>
    <property type="match status" value="1"/>
</dbReference>
<proteinExistence type="predicted"/>
<name>A0ABP9F088_9GAMM</name>
<dbReference type="InterPro" id="IPR032386">
    <property type="entry name" value="FlgT_M"/>
</dbReference>
<evidence type="ECO:0008006" key="7">
    <source>
        <dbReference type="Google" id="ProtNLM"/>
    </source>
</evidence>
<evidence type="ECO:0000256" key="1">
    <source>
        <dbReference type="SAM" id="SignalP"/>
    </source>
</evidence>
<protein>
    <recommendedName>
        <fullName evidence="7">Flagellar assembly protein T, C-terminal domain</fullName>
    </recommendedName>
</protein>
<sequence length="375" mass="42040">MRSTLALLLALLISPSVLALPFEITGQAPVINNDEDDARRRAIDRALSQAIFSQGGMVDFNQSSQNGVLEQEQVSWQSRSQVRSMELLSEHRKGDIYSVELLVELESASDNQCQGLVGRAAITLPRAQVRYREQLVPGGLYELDGAFVRLLANAISGESRNAFASARDDLRLDLLSPQPDWIMSLGEQEGSQYILNLIIDDLSVDRPDKLFGYIERDATRTIAIEARLYDAFSGERVWQQRYRSAAAWEYKRQEMADTATERFWASDFGAELRRLGMDIIADLDGLLTCQPLQGRITRLEHDTAILDLGLRNGVRPGDRLQLVQQRELSGQHWGEASRVTLILEQVRPESARARIQGDGAMTGVQIGDWVERASR</sequence>
<dbReference type="Proteomes" id="UP001499988">
    <property type="component" value="Unassembled WGS sequence"/>
</dbReference>
<evidence type="ECO:0000259" key="3">
    <source>
        <dbReference type="Pfam" id="PF16539"/>
    </source>
</evidence>
<dbReference type="RefSeq" id="WP_345335733.1">
    <property type="nucleotide sequence ID" value="NZ_BAABJZ010000083.1"/>
</dbReference>
<feature type="domain" description="Flagellar assembly protein T N-terminal" evidence="4">
    <location>
        <begin position="22"/>
        <end position="105"/>
    </location>
</feature>
<dbReference type="EMBL" id="BAABJZ010000083">
    <property type="protein sequence ID" value="GAA4890662.1"/>
    <property type="molecule type" value="Genomic_DNA"/>
</dbReference>
<organism evidence="5 6">
    <name type="scientific">Ferrimonas pelagia</name>
    <dbReference type="NCBI Taxonomy" id="1177826"/>
    <lineage>
        <taxon>Bacteria</taxon>
        <taxon>Pseudomonadati</taxon>
        <taxon>Pseudomonadota</taxon>
        <taxon>Gammaproteobacteria</taxon>
        <taxon>Alteromonadales</taxon>
        <taxon>Ferrimonadaceae</taxon>
        <taxon>Ferrimonas</taxon>
    </lineage>
</organism>
<dbReference type="InterPro" id="IPR032388">
    <property type="entry name" value="FlgT_C"/>
</dbReference>
<evidence type="ECO:0000259" key="2">
    <source>
        <dbReference type="Pfam" id="PF16538"/>
    </source>
</evidence>
<feature type="signal peptide" evidence="1">
    <location>
        <begin position="1"/>
        <end position="19"/>
    </location>
</feature>
<dbReference type="InterPro" id="IPR032370">
    <property type="entry name" value="FlgT_N"/>
</dbReference>
<comment type="caution">
    <text evidence="5">The sequence shown here is derived from an EMBL/GenBank/DDBJ whole genome shotgun (WGS) entry which is preliminary data.</text>
</comment>
<evidence type="ECO:0000259" key="4">
    <source>
        <dbReference type="Pfam" id="PF16548"/>
    </source>
</evidence>
<accession>A0ABP9F088</accession>
<dbReference type="Pfam" id="PF16539">
    <property type="entry name" value="FlgT_M"/>
    <property type="match status" value="1"/>
</dbReference>
<keyword evidence="6" id="KW-1185">Reference proteome</keyword>
<evidence type="ECO:0000313" key="6">
    <source>
        <dbReference type="Proteomes" id="UP001499988"/>
    </source>
</evidence>
<gene>
    <name evidence="5" type="ORF">GCM10023333_24930</name>
</gene>
<dbReference type="InterPro" id="IPR038165">
    <property type="entry name" value="FlgT_C_sf"/>
</dbReference>
<reference evidence="6" key="1">
    <citation type="journal article" date="2019" name="Int. J. Syst. Evol. Microbiol.">
        <title>The Global Catalogue of Microorganisms (GCM) 10K type strain sequencing project: providing services to taxonomists for standard genome sequencing and annotation.</title>
        <authorList>
            <consortium name="The Broad Institute Genomics Platform"/>
            <consortium name="The Broad Institute Genome Sequencing Center for Infectious Disease"/>
            <person name="Wu L."/>
            <person name="Ma J."/>
        </authorList>
    </citation>
    <scope>NUCLEOTIDE SEQUENCE [LARGE SCALE GENOMIC DNA]</scope>
    <source>
        <strain evidence="6">JCM 18401</strain>
    </source>
</reference>
<evidence type="ECO:0000313" key="5">
    <source>
        <dbReference type="EMBL" id="GAA4890662.1"/>
    </source>
</evidence>
<keyword evidence="1" id="KW-0732">Signal</keyword>
<dbReference type="Gene3D" id="3.40.50.10610">
    <property type="entry name" value="ABC-type transport auxiliary lipoprotein component"/>
    <property type="match status" value="1"/>
</dbReference>
<dbReference type="InterPro" id="IPR038180">
    <property type="entry name" value="FlgT_N_sf"/>
</dbReference>
<feature type="domain" description="Flagellar assembly protein T C-terminal" evidence="2">
    <location>
        <begin position="302"/>
        <end position="371"/>
    </location>
</feature>